<evidence type="ECO:0000313" key="3">
    <source>
        <dbReference type="Proteomes" id="UP000077115"/>
    </source>
</evidence>
<feature type="region of interest" description="Disordered" evidence="1">
    <location>
        <begin position="1"/>
        <end position="65"/>
    </location>
</feature>
<feature type="compositionally biased region" description="Polar residues" evidence="1">
    <location>
        <begin position="54"/>
        <end position="65"/>
    </location>
</feature>
<evidence type="ECO:0000313" key="2">
    <source>
        <dbReference type="EMBL" id="OAJ40416.1"/>
    </source>
</evidence>
<gene>
    <name evidence="2" type="ORF">BDEG_24155</name>
</gene>
<dbReference type="EMBL" id="DS022304">
    <property type="protein sequence ID" value="OAJ40416.1"/>
    <property type="molecule type" value="Genomic_DNA"/>
</dbReference>
<proteinExistence type="predicted"/>
<evidence type="ECO:0000256" key="1">
    <source>
        <dbReference type="SAM" id="MobiDB-lite"/>
    </source>
</evidence>
<reference evidence="2 3" key="2">
    <citation type="submission" date="2016-05" db="EMBL/GenBank/DDBJ databases">
        <title>Lineage-specific infection strategies underlie the spectrum of fungal disease in amphibians.</title>
        <authorList>
            <person name="Cuomo C.A."/>
            <person name="Farrer R.A."/>
            <person name="James T."/>
            <person name="Longcore J."/>
            <person name="Birren B."/>
        </authorList>
    </citation>
    <scope>NUCLEOTIDE SEQUENCE [LARGE SCALE GENOMIC DNA]</scope>
    <source>
        <strain evidence="2 3">JEL423</strain>
    </source>
</reference>
<reference evidence="2 3" key="1">
    <citation type="submission" date="2006-10" db="EMBL/GenBank/DDBJ databases">
        <title>The Genome Sequence of Batrachochytrium dendrobatidis JEL423.</title>
        <authorList>
            <consortium name="The Broad Institute Genome Sequencing Platform"/>
            <person name="Birren B."/>
            <person name="Lander E."/>
            <person name="Galagan J."/>
            <person name="Cuomo C."/>
            <person name="Devon K."/>
            <person name="Jaffe D."/>
            <person name="Butler J."/>
            <person name="Alvarez P."/>
            <person name="Gnerre S."/>
            <person name="Grabherr M."/>
            <person name="Kleber M."/>
            <person name="Mauceli E."/>
            <person name="Brockman W."/>
            <person name="Young S."/>
            <person name="LaButti K."/>
            <person name="Sykes S."/>
            <person name="DeCaprio D."/>
            <person name="Crawford M."/>
            <person name="Koehrsen M."/>
            <person name="Engels R."/>
            <person name="Montgomery P."/>
            <person name="Pearson M."/>
            <person name="Howarth C."/>
            <person name="Larson L."/>
            <person name="White J."/>
            <person name="O'Leary S."/>
            <person name="Kodira C."/>
            <person name="Zeng Q."/>
            <person name="Yandava C."/>
            <person name="Alvarado L."/>
            <person name="Longcore J."/>
            <person name="James T."/>
        </authorList>
    </citation>
    <scope>NUCLEOTIDE SEQUENCE [LARGE SCALE GENOMIC DNA]</scope>
    <source>
        <strain evidence="2 3">JEL423</strain>
    </source>
</reference>
<name>A0A177WKS9_BATDL</name>
<organism evidence="2 3">
    <name type="scientific">Batrachochytrium dendrobatidis (strain JEL423)</name>
    <dbReference type="NCBI Taxonomy" id="403673"/>
    <lineage>
        <taxon>Eukaryota</taxon>
        <taxon>Fungi</taxon>
        <taxon>Fungi incertae sedis</taxon>
        <taxon>Chytridiomycota</taxon>
        <taxon>Chytridiomycota incertae sedis</taxon>
        <taxon>Chytridiomycetes</taxon>
        <taxon>Rhizophydiales</taxon>
        <taxon>Rhizophydiales incertae sedis</taxon>
        <taxon>Batrachochytrium</taxon>
    </lineage>
</organism>
<sequence>MTPASTSTVEGKPATPICPTKSKNVSTTKKNHSKDICEPSVAASSAVDRSSEATSLNPDSNSTAEDATVLTADDVESTEAQQAQSNKLSTIQCFCNDKTCHFIGLNY</sequence>
<dbReference type="Proteomes" id="UP000077115">
    <property type="component" value="Unassembled WGS sequence"/>
</dbReference>
<accession>A0A177WKS9</accession>
<dbReference type="AlphaFoldDB" id="A0A177WKS9"/>
<protein>
    <submittedName>
        <fullName evidence="2">Uncharacterized protein</fullName>
    </submittedName>
</protein>
<dbReference type="VEuPathDB" id="FungiDB:BDEG_24155"/>